<organism evidence="3 4">
    <name type="scientific">Corynebacterium mycetoides</name>
    <dbReference type="NCBI Taxonomy" id="38302"/>
    <lineage>
        <taxon>Bacteria</taxon>
        <taxon>Bacillati</taxon>
        <taxon>Actinomycetota</taxon>
        <taxon>Actinomycetes</taxon>
        <taxon>Mycobacteriales</taxon>
        <taxon>Corynebacteriaceae</taxon>
        <taxon>Corynebacterium</taxon>
    </lineage>
</organism>
<reference evidence="4" key="1">
    <citation type="submission" date="2016-10" db="EMBL/GenBank/DDBJ databases">
        <authorList>
            <person name="Varghese N."/>
            <person name="Submissions S."/>
        </authorList>
    </citation>
    <scope>NUCLEOTIDE SEQUENCE [LARGE SCALE GENOMIC DNA]</scope>
    <source>
        <strain evidence="4">DSM 20632</strain>
    </source>
</reference>
<sequence>MPTTHFAIGGALIVVAVGSFVFLDGSTAVFIGIASAIAGALFLVMGAQGPKQDPDVGLPSLDGTVVEPDLWAQFDREHGLGQDLPDFPDIDDEPRRNT</sequence>
<gene>
    <name evidence="3" type="ORF">SAMN04488535_1442</name>
</gene>
<dbReference type="AlphaFoldDB" id="A0A1G9PG71"/>
<keyword evidence="2" id="KW-0812">Transmembrane</keyword>
<dbReference type="STRING" id="38302.SAMN04488535_1442"/>
<accession>A0A1G9PG71</accession>
<dbReference type="RefSeq" id="WP_006840429.1">
    <property type="nucleotide sequence ID" value="NZ_LT629700.1"/>
</dbReference>
<keyword evidence="4" id="KW-1185">Reference proteome</keyword>
<dbReference type="OrthoDB" id="4411730at2"/>
<evidence type="ECO:0000256" key="2">
    <source>
        <dbReference type="SAM" id="Phobius"/>
    </source>
</evidence>
<evidence type="ECO:0000313" key="4">
    <source>
        <dbReference type="Proteomes" id="UP000199350"/>
    </source>
</evidence>
<feature type="transmembrane region" description="Helical" evidence="2">
    <location>
        <begin position="6"/>
        <end position="23"/>
    </location>
</feature>
<evidence type="ECO:0000256" key="1">
    <source>
        <dbReference type="SAM" id="MobiDB-lite"/>
    </source>
</evidence>
<feature type="transmembrane region" description="Helical" evidence="2">
    <location>
        <begin position="28"/>
        <end position="47"/>
    </location>
</feature>
<keyword evidence="2" id="KW-1133">Transmembrane helix</keyword>
<dbReference type="Proteomes" id="UP000199350">
    <property type="component" value="Chromosome I"/>
</dbReference>
<dbReference type="GeneID" id="74901672"/>
<keyword evidence="2" id="KW-0472">Membrane</keyword>
<proteinExistence type="predicted"/>
<name>A0A1G9PG71_9CORY</name>
<dbReference type="EMBL" id="LT629700">
    <property type="protein sequence ID" value="SDL97724.1"/>
    <property type="molecule type" value="Genomic_DNA"/>
</dbReference>
<protein>
    <submittedName>
        <fullName evidence="3">Uncharacterized protein</fullName>
    </submittedName>
</protein>
<feature type="region of interest" description="Disordered" evidence="1">
    <location>
        <begin position="77"/>
        <end position="98"/>
    </location>
</feature>
<evidence type="ECO:0000313" key="3">
    <source>
        <dbReference type="EMBL" id="SDL97724.1"/>
    </source>
</evidence>